<proteinExistence type="predicted"/>
<dbReference type="OrthoDB" id="4094279at2759"/>
<dbReference type="AlphaFoldDB" id="A0A8J5UUA0"/>
<dbReference type="RefSeq" id="XP_049261753.1">
    <property type="nucleotide sequence ID" value="XM_049408994.1"/>
</dbReference>
<name>A0A8J5UUA0_9ASCO</name>
<dbReference type="Proteomes" id="UP000694255">
    <property type="component" value="Unassembled WGS sequence"/>
</dbReference>
<evidence type="ECO:0000313" key="2">
    <source>
        <dbReference type="Proteomes" id="UP000694255"/>
    </source>
</evidence>
<gene>
    <name evidence="1" type="ORF">J8A68_004979</name>
</gene>
<dbReference type="GeneID" id="73471779"/>
<dbReference type="EMBL" id="JAGSYN010000218">
    <property type="protein sequence ID" value="KAG7661520.1"/>
    <property type="molecule type" value="Genomic_DNA"/>
</dbReference>
<reference evidence="1 2" key="1">
    <citation type="journal article" date="2021" name="DNA Res.">
        <title>Genome analysis of Candida subhashii reveals its hybrid nature and dual mitochondrial genome conformations.</title>
        <authorList>
            <person name="Mixao V."/>
            <person name="Hegedusova E."/>
            <person name="Saus E."/>
            <person name="Pryszcz L.P."/>
            <person name="Cillingova A."/>
            <person name="Nosek J."/>
            <person name="Gabaldon T."/>
        </authorList>
    </citation>
    <scope>NUCLEOTIDE SEQUENCE [LARGE SCALE GENOMIC DNA]</scope>
    <source>
        <strain evidence="1 2">CBS 10753</strain>
    </source>
</reference>
<protein>
    <submittedName>
        <fullName evidence="1">Uncharacterized protein</fullName>
    </submittedName>
</protein>
<organism evidence="1 2">
    <name type="scientific">[Candida] subhashii</name>
    <dbReference type="NCBI Taxonomy" id="561895"/>
    <lineage>
        <taxon>Eukaryota</taxon>
        <taxon>Fungi</taxon>
        <taxon>Dikarya</taxon>
        <taxon>Ascomycota</taxon>
        <taxon>Saccharomycotina</taxon>
        <taxon>Pichiomycetes</taxon>
        <taxon>Debaryomycetaceae</taxon>
        <taxon>Spathaspora</taxon>
    </lineage>
</organism>
<accession>A0A8J5UUA0</accession>
<keyword evidence="2" id="KW-1185">Reference proteome</keyword>
<sequence length="776" mass="90918">MISRRYLYRPLKRIVVYNTFIRNSPITFHRLVTTKPFFDENPKLSIGTKVSNFLTSFIEEDEPLPSVDQVTQFTTPAQKLSVEELIRHHPKLHKDLTLTIDPQNKLFILLAYDPVMIDPQLYLHYYQFVANLETTTKRLLVHRLLFHKQYEQCWQLFTESYTSLSELDEYVDIACTYLTKLDNEFLKVEFLSTLSLSESEQNLRASILTSIEHHLKITSAEIEEILDFWSYVNNLNTLEELETYYNGIDRDNNYLRTLYLKRVMTMLQYDPELSKQTVAKYLMESPNITSSKGWLSSIFPQYLGSTYLHSFGTPTEIQPFVQSINLLPRDSLEQLTKSDVVYILNANVINPYALFSIIHGTSLCSIKPIANHIMKKILERQRYSEIRAVFLSSYKALDSEYVAKCIHIQFNESLDDFKESVKLIKRHFDAETSASIFDKFISTSEIDLNQLHSLLLMFMFLPKQARGAIKQFTHHQPSPDVNDLIRIILDPKLTSRHIILELFRAGILRMNIRDSVFISLVLNKLLEYTIPKSIIKSRDDPTREFDALFHAYGEKARIQFHHAIRAYAQTLSLLPADEIARILDVLTTFCSTESFYYAGDEYARRYIMKAVTKDMLRFIERARKDSPKELAEFLRTIIDNMTTHKRWVKHSFFRAVVLDDYRNALKLIEHYKDNEKEISNYIPAIMSGLLKNESININKRIQLIDELLLTWKEMGYKHTIKITTAHEILHTLRIESKRQNLNSDSVAWLSEMSRESFYLRDVIKNCYKNGPRKKGI</sequence>
<evidence type="ECO:0000313" key="1">
    <source>
        <dbReference type="EMBL" id="KAG7661520.1"/>
    </source>
</evidence>
<comment type="caution">
    <text evidence="1">The sequence shown here is derived from an EMBL/GenBank/DDBJ whole genome shotgun (WGS) entry which is preliminary data.</text>
</comment>